<feature type="domain" description="HTH araC/xylS-type" evidence="4">
    <location>
        <begin position="15"/>
        <end position="113"/>
    </location>
</feature>
<organism evidence="5 6">
    <name type="scientific">Neomesorhizobium albiziae</name>
    <dbReference type="NCBI Taxonomy" id="335020"/>
    <lineage>
        <taxon>Bacteria</taxon>
        <taxon>Pseudomonadati</taxon>
        <taxon>Pseudomonadota</taxon>
        <taxon>Alphaproteobacteria</taxon>
        <taxon>Hyphomicrobiales</taxon>
        <taxon>Phyllobacteriaceae</taxon>
        <taxon>Neomesorhizobium</taxon>
    </lineage>
</organism>
<dbReference type="SMART" id="SM00342">
    <property type="entry name" value="HTH_ARAC"/>
    <property type="match status" value="1"/>
</dbReference>
<proteinExistence type="predicted"/>
<evidence type="ECO:0000256" key="1">
    <source>
        <dbReference type="ARBA" id="ARBA00023015"/>
    </source>
</evidence>
<dbReference type="InterPro" id="IPR018062">
    <property type="entry name" value="HTH_AraC-typ_CS"/>
</dbReference>
<protein>
    <submittedName>
        <fullName evidence="5">AraC family transcriptional regulator</fullName>
    </submittedName>
</protein>
<dbReference type="SMART" id="SM00871">
    <property type="entry name" value="AraC_E_bind"/>
    <property type="match status" value="1"/>
</dbReference>
<dbReference type="GO" id="GO:0043565">
    <property type="term" value="F:sequence-specific DNA binding"/>
    <property type="evidence" value="ECO:0007669"/>
    <property type="project" value="InterPro"/>
</dbReference>
<reference evidence="5 6" key="1">
    <citation type="submission" date="2016-10" db="EMBL/GenBank/DDBJ databases">
        <authorList>
            <person name="Varghese N."/>
            <person name="Submissions S."/>
        </authorList>
    </citation>
    <scope>NUCLEOTIDE SEQUENCE [LARGE SCALE GENOMIC DNA]</scope>
    <source>
        <strain evidence="5 6">DSM 21822</strain>
    </source>
</reference>
<dbReference type="OrthoDB" id="9816011at2"/>
<dbReference type="PROSITE" id="PS01124">
    <property type="entry name" value="HTH_ARAC_FAMILY_2"/>
    <property type="match status" value="1"/>
</dbReference>
<dbReference type="AlphaFoldDB" id="A0A1I3YUS7"/>
<keyword evidence="1" id="KW-0805">Transcription regulation</keyword>
<dbReference type="SUPFAM" id="SSF46689">
    <property type="entry name" value="Homeodomain-like"/>
    <property type="match status" value="2"/>
</dbReference>
<dbReference type="RefSeq" id="WP_149760207.1">
    <property type="nucleotide sequence ID" value="NZ_BSPE01000056.1"/>
</dbReference>
<evidence type="ECO:0000259" key="4">
    <source>
        <dbReference type="PROSITE" id="PS01124"/>
    </source>
</evidence>
<dbReference type="InterPro" id="IPR020449">
    <property type="entry name" value="Tscrpt_reg_AraC-type_HTH"/>
</dbReference>
<dbReference type="InterPro" id="IPR009057">
    <property type="entry name" value="Homeodomain-like_sf"/>
</dbReference>
<dbReference type="PRINTS" id="PR00032">
    <property type="entry name" value="HTHARAC"/>
</dbReference>
<dbReference type="EMBL" id="FOSL01000005">
    <property type="protein sequence ID" value="SFK35563.1"/>
    <property type="molecule type" value="Genomic_DNA"/>
</dbReference>
<accession>A0A1I3YUS7</accession>
<evidence type="ECO:0000256" key="2">
    <source>
        <dbReference type="ARBA" id="ARBA00023125"/>
    </source>
</evidence>
<dbReference type="SUPFAM" id="SSF55136">
    <property type="entry name" value="Probable bacterial effector-binding domain"/>
    <property type="match status" value="1"/>
</dbReference>
<dbReference type="PANTHER" id="PTHR40055">
    <property type="entry name" value="TRANSCRIPTIONAL REGULATOR YGIV-RELATED"/>
    <property type="match status" value="1"/>
</dbReference>
<keyword evidence="2" id="KW-0238">DNA-binding</keyword>
<dbReference type="Pfam" id="PF06445">
    <property type="entry name" value="GyrI-like"/>
    <property type="match status" value="1"/>
</dbReference>
<dbReference type="PROSITE" id="PS00041">
    <property type="entry name" value="HTH_ARAC_FAMILY_1"/>
    <property type="match status" value="1"/>
</dbReference>
<dbReference type="InterPro" id="IPR050908">
    <property type="entry name" value="SmbC-like"/>
</dbReference>
<dbReference type="Gene3D" id="1.10.10.60">
    <property type="entry name" value="Homeodomain-like"/>
    <property type="match status" value="1"/>
</dbReference>
<evidence type="ECO:0000313" key="5">
    <source>
        <dbReference type="EMBL" id="SFK35563.1"/>
    </source>
</evidence>
<evidence type="ECO:0000256" key="3">
    <source>
        <dbReference type="ARBA" id="ARBA00023163"/>
    </source>
</evidence>
<dbReference type="Gene3D" id="3.20.80.10">
    <property type="entry name" value="Regulatory factor, effector binding domain"/>
    <property type="match status" value="1"/>
</dbReference>
<evidence type="ECO:0000313" key="6">
    <source>
        <dbReference type="Proteomes" id="UP000323300"/>
    </source>
</evidence>
<dbReference type="PANTHER" id="PTHR40055:SF1">
    <property type="entry name" value="TRANSCRIPTIONAL REGULATOR YGIV-RELATED"/>
    <property type="match status" value="1"/>
</dbReference>
<dbReference type="InterPro" id="IPR010499">
    <property type="entry name" value="AraC_E-bd"/>
</dbReference>
<dbReference type="InterPro" id="IPR011256">
    <property type="entry name" value="Reg_factor_effector_dom_sf"/>
</dbReference>
<dbReference type="GO" id="GO:0003700">
    <property type="term" value="F:DNA-binding transcription factor activity"/>
    <property type="evidence" value="ECO:0007669"/>
    <property type="project" value="InterPro"/>
</dbReference>
<sequence>MTVLPRQTNYETRLNRVVDYVYDHLEEEIGMDRLAEVACLSPFHWHRIYTAMRGETLASTVRRLRLHRAADRLANSEMSVAEIAERAGYGSSEAFGRAFRQAYGNAPAGYRANGSHAAFKAANRTGDATGFPVEVVVVREMRCAAVPHTGSYMQIDRAMGALFGGLAAQGLLTQDARMIGLYFDDPDAVPVEELRSMACSPIGPDAVLPPSLEETILRGGPYAKLRYKGPYADMKDAYRWLWGAWLPHSGYEPAESPVFEEYLNNPRDVQPTELATDIHLPLASAP</sequence>
<dbReference type="Proteomes" id="UP000323300">
    <property type="component" value="Unassembled WGS sequence"/>
</dbReference>
<dbReference type="InterPro" id="IPR018060">
    <property type="entry name" value="HTH_AraC"/>
</dbReference>
<name>A0A1I3YUS7_9HYPH</name>
<dbReference type="Pfam" id="PF12833">
    <property type="entry name" value="HTH_18"/>
    <property type="match status" value="1"/>
</dbReference>
<keyword evidence="3" id="KW-0804">Transcription</keyword>
<keyword evidence="6" id="KW-1185">Reference proteome</keyword>
<dbReference type="InterPro" id="IPR029442">
    <property type="entry name" value="GyrI-like"/>
</dbReference>
<gene>
    <name evidence="5" type="ORF">SAMN04488498_105182</name>
</gene>